<proteinExistence type="predicted"/>
<dbReference type="PATRIC" id="fig|1045004.4.peg.1101"/>
<evidence type="ECO:0000313" key="2">
    <source>
        <dbReference type="Proteomes" id="UP000004959"/>
    </source>
</evidence>
<comment type="caution">
    <text evidence="1">The sequence shown here is derived from an EMBL/GenBank/DDBJ whole genome shotgun (WGS) entry which is preliminary data.</text>
</comment>
<keyword evidence="2" id="KW-1185">Reference proteome</keyword>
<gene>
    <name evidence="1" type="ORF">OKIT_1106</name>
</gene>
<organism evidence="1 2">
    <name type="scientific">Oenococcus kitaharae DSM 17330</name>
    <dbReference type="NCBI Taxonomy" id="1045004"/>
    <lineage>
        <taxon>Bacteria</taxon>
        <taxon>Bacillati</taxon>
        <taxon>Bacillota</taxon>
        <taxon>Bacilli</taxon>
        <taxon>Lactobacillales</taxon>
        <taxon>Lactobacillaceae</taxon>
        <taxon>Oenococcus</taxon>
    </lineage>
</organism>
<reference evidence="1 2" key="1">
    <citation type="journal article" date="2012" name="PLoS ONE">
        <title>Functional divergence in the genus oenococcus as predicted by genome sequencing of the newly-described species, Oenococcus kitaharae.</title>
        <authorList>
            <person name="Borneman A.R."/>
            <person name="McCarthy J.M."/>
            <person name="Chambers P.J."/>
            <person name="Bartowsky E.J."/>
        </authorList>
    </citation>
    <scope>NUCLEOTIDE SEQUENCE [LARGE SCALE GENOMIC DNA]</scope>
    <source>
        <strain evidence="2">DSM17330</strain>
    </source>
</reference>
<evidence type="ECO:0000313" key="1">
    <source>
        <dbReference type="EMBL" id="EHN59205.1"/>
    </source>
</evidence>
<dbReference type="AlphaFoldDB" id="G9WI83"/>
<sequence>MTRSAILSAYQQYEPPGLIPGTNSYWQVYSEKRSGDAELITTVDNIVFCCPEV</sequence>
<dbReference type="EMBL" id="AFVZ01000001">
    <property type="protein sequence ID" value="EHN59205.1"/>
    <property type="molecule type" value="Genomic_DNA"/>
</dbReference>
<dbReference type="Proteomes" id="UP000004959">
    <property type="component" value="Chromosome"/>
</dbReference>
<dbReference type="HOGENOM" id="CLU_3064109_0_0_9"/>
<protein>
    <submittedName>
        <fullName evidence="1">Uncharacterized protein</fullName>
    </submittedName>
</protein>
<accession>G9WI83</accession>
<name>G9WI83_9LACO</name>